<feature type="compositionally biased region" description="Pro residues" evidence="1">
    <location>
        <begin position="74"/>
        <end position="86"/>
    </location>
</feature>
<feature type="compositionally biased region" description="Pro residues" evidence="1">
    <location>
        <begin position="27"/>
        <end position="40"/>
    </location>
</feature>
<proteinExistence type="predicted"/>
<dbReference type="KEGG" id="agv:OJF2_68480"/>
<evidence type="ECO:0000313" key="3">
    <source>
        <dbReference type="Proteomes" id="UP000324233"/>
    </source>
</evidence>
<name>A0A5B9WED4_9BACT</name>
<protein>
    <submittedName>
        <fullName evidence="2">Uncharacterized protein</fullName>
    </submittedName>
</protein>
<evidence type="ECO:0000256" key="1">
    <source>
        <dbReference type="SAM" id="MobiDB-lite"/>
    </source>
</evidence>
<feature type="compositionally biased region" description="Low complexity" evidence="1">
    <location>
        <begin position="133"/>
        <end position="144"/>
    </location>
</feature>
<gene>
    <name evidence="2" type="ORF">OJF2_68480</name>
</gene>
<dbReference type="AlphaFoldDB" id="A0A5B9WED4"/>
<organism evidence="2 3">
    <name type="scientific">Aquisphaera giovannonii</name>
    <dbReference type="NCBI Taxonomy" id="406548"/>
    <lineage>
        <taxon>Bacteria</taxon>
        <taxon>Pseudomonadati</taxon>
        <taxon>Planctomycetota</taxon>
        <taxon>Planctomycetia</taxon>
        <taxon>Isosphaerales</taxon>
        <taxon>Isosphaeraceae</taxon>
        <taxon>Aquisphaera</taxon>
    </lineage>
</organism>
<feature type="compositionally biased region" description="Pro residues" evidence="1">
    <location>
        <begin position="99"/>
        <end position="111"/>
    </location>
</feature>
<dbReference type="EMBL" id="CP042997">
    <property type="protein sequence ID" value="QEH38250.1"/>
    <property type="molecule type" value="Genomic_DNA"/>
</dbReference>
<evidence type="ECO:0000313" key="2">
    <source>
        <dbReference type="EMBL" id="QEH38250.1"/>
    </source>
</evidence>
<feature type="region of interest" description="Disordered" evidence="1">
    <location>
        <begin position="1"/>
        <end position="154"/>
    </location>
</feature>
<keyword evidence="3" id="KW-1185">Reference proteome</keyword>
<feature type="compositionally biased region" description="Pro residues" evidence="1">
    <location>
        <begin position="122"/>
        <end position="132"/>
    </location>
</feature>
<dbReference type="Proteomes" id="UP000324233">
    <property type="component" value="Chromosome"/>
</dbReference>
<dbReference type="RefSeq" id="WP_148597711.1">
    <property type="nucleotide sequence ID" value="NZ_CP042997.1"/>
</dbReference>
<dbReference type="OrthoDB" id="279226at2"/>
<accession>A0A5B9WED4</accession>
<reference evidence="2 3" key="1">
    <citation type="submission" date="2019-08" db="EMBL/GenBank/DDBJ databases">
        <title>Deep-cultivation of Planctomycetes and their phenomic and genomic characterization uncovers novel biology.</title>
        <authorList>
            <person name="Wiegand S."/>
            <person name="Jogler M."/>
            <person name="Boedeker C."/>
            <person name="Pinto D."/>
            <person name="Vollmers J."/>
            <person name="Rivas-Marin E."/>
            <person name="Kohn T."/>
            <person name="Peeters S.H."/>
            <person name="Heuer A."/>
            <person name="Rast P."/>
            <person name="Oberbeckmann S."/>
            <person name="Bunk B."/>
            <person name="Jeske O."/>
            <person name="Meyerdierks A."/>
            <person name="Storesund J.E."/>
            <person name="Kallscheuer N."/>
            <person name="Luecker S."/>
            <person name="Lage O.M."/>
            <person name="Pohl T."/>
            <person name="Merkel B.J."/>
            <person name="Hornburger P."/>
            <person name="Mueller R.-W."/>
            <person name="Bruemmer F."/>
            <person name="Labrenz M."/>
            <person name="Spormann A.M."/>
            <person name="Op den Camp H."/>
            <person name="Overmann J."/>
            <person name="Amann R."/>
            <person name="Jetten M.S.M."/>
            <person name="Mascher T."/>
            <person name="Medema M.H."/>
            <person name="Devos D.P."/>
            <person name="Kaster A.-K."/>
            <person name="Ovreas L."/>
            <person name="Rohde M."/>
            <person name="Galperin M.Y."/>
            <person name="Jogler C."/>
        </authorList>
    </citation>
    <scope>NUCLEOTIDE SEQUENCE [LARGE SCALE GENOMIC DNA]</scope>
    <source>
        <strain evidence="2 3">OJF2</strain>
    </source>
</reference>
<sequence length="385" mass="40084">MIGNSPGPAPSTPSPDLLDAPGEAARPPAPAPPRPAPPPGSSTSSGDEFYALLAEPAPDPFLQGGSGEGAAPAAPEPTGPAMPAGPEPRADHAGGPDPDGLPAPFLAPPPSTDNGIDLPVVFTPPPDSPPSPASHAAAAAAAYPDQGANPDAEDPAEMAPVRWRSLLLASYASAVTLALIWILWTGRGLRPTPATAEPAGEARAVDRGNSFEGLIAKPSPPLPPGNIVALGSTARLGGLEVVPSRITLGEARLERLEGTMDEFREVADVLILRLRLRNLSEAQAFAPLEAAFARDSGLADDGTYIETADGRRIPMYRLAVESEWSFPDQPFTTLKPGAQADTVLVSQPVRDADLAGPFTWHVKLRTEPYRTDVLGVRFQASDIRR</sequence>